<evidence type="ECO:0000256" key="3">
    <source>
        <dbReference type="ARBA" id="ARBA00012560"/>
    </source>
</evidence>
<proteinExistence type="inferred from homology"/>
<dbReference type="Proteomes" id="UP001529275">
    <property type="component" value="Unassembled WGS sequence"/>
</dbReference>
<comment type="caution">
    <text evidence="11">The sequence shown here is derived from an EMBL/GenBank/DDBJ whole genome shotgun (WGS) entry which is preliminary data.</text>
</comment>
<comment type="similarity">
    <text evidence="2 10">Belongs to the disproportionating enzyme family.</text>
</comment>
<dbReference type="InterPro" id="IPR017853">
    <property type="entry name" value="GH"/>
</dbReference>
<evidence type="ECO:0000256" key="6">
    <source>
        <dbReference type="ARBA" id="ARBA00022679"/>
    </source>
</evidence>
<dbReference type="PANTHER" id="PTHR32438">
    <property type="entry name" value="4-ALPHA-GLUCANOTRANSFERASE DPE1, CHLOROPLASTIC/AMYLOPLASTIC"/>
    <property type="match status" value="1"/>
</dbReference>
<evidence type="ECO:0000256" key="8">
    <source>
        <dbReference type="ARBA" id="ARBA00031423"/>
    </source>
</evidence>
<gene>
    <name evidence="11" type="primary">malQ</name>
    <name evidence="11" type="ORF">QUV98_01235</name>
</gene>
<keyword evidence="6 10" id="KW-0808">Transferase</keyword>
<dbReference type="GO" id="GO:0004134">
    <property type="term" value="F:4-alpha-glucanotransferase activity"/>
    <property type="evidence" value="ECO:0007669"/>
    <property type="project" value="UniProtKB-EC"/>
</dbReference>
<dbReference type="Pfam" id="PF02446">
    <property type="entry name" value="Glyco_hydro_77"/>
    <property type="match status" value="1"/>
</dbReference>
<evidence type="ECO:0000256" key="4">
    <source>
        <dbReference type="ARBA" id="ARBA00020295"/>
    </source>
</evidence>
<evidence type="ECO:0000256" key="2">
    <source>
        <dbReference type="ARBA" id="ARBA00005684"/>
    </source>
</evidence>
<accession>A0ABT7UFK0</accession>
<dbReference type="InterPro" id="IPR003385">
    <property type="entry name" value="Glyco_hydro_77"/>
</dbReference>
<dbReference type="RefSeq" id="WP_289527091.1">
    <property type="nucleotide sequence ID" value="NZ_JAUDCK010000002.1"/>
</dbReference>
<name>A0ABT7UFK0_9FIRM</name>
<dbReference type="EC" id="2.4.1.25" evidence="3 10"/>
<comment type="catalytic activity">
    <reaction evidence="1 10">
        <text>Transfers a segment of a (1-&gt;4)-alpha-D-glucan to a new position in an acceptor, which may be glucose or a (1-&gt;4)-alpha-D-glucan.</text>
        <dbReference type="EC" id="2.4.1.25"/>
    </reaction>
</comment>
<reference evidence="12" key="1">
    <citation type="submission" date="2023-06" db="EMBL/GenBank/DDBJ databases">
        <title>Identification and characterization of horizontal gene transfer across gut microbiota members of farm animals based on homology search.</title>
        <authorList>
            <person name="Zeman M."/>
            <person name="Kubasova T."/>
            <person name="Jahodarova E."/>
            <person name="Nykrynova M."/>
            <person name="Rychlik I."/>
        </authorList>
    </citation>
    <scope>NUCLEOTIDE SEQUENCE [LARGE SCALE GENOMIC DNA]</scope>
    <source>
        <strain evidence="12">ET341</strain>
    </source>
</reference>
<evidence type="ECO:0000256" key="7">
    <source>
        <dbReference type="ARBA" id="ARBA00023277"/>
    </source>
</evidence>
<evidence type="ECO:0000313" key="11">
    <source>
        <dbReference type="EMBL" id="MDM8194933.1"/>
    </source>
</evidence>
<evidence type="ECO:0000256" key="10">
    <source>
        <dbReference type="RuleBase" id="RU361207"/>
    </source>
</evidence>
<organism evidence="11 12">
    <name type="scientific">Massilimicrobiota timonensis</name>
    <dbReference type="NCBI Taxonomy" id="1776392"/>
    <lineage>
        <taxon>Bacteria</taxon>
        <taxon>Bacillati</taxon>
        <taxon>Bacillota</taxon>
        <taxon>Erysipelotrichia</taxon>
        <taxon>Erysipelotrichales</taxon>
        <taxon>Erysipelotrichaceae</taxon>
        <taxon>Massilimicrobiota</taxon>
    </lineage>
</organism>
<keyword evidence="7 10" id="KW-0119">Carbohydrate metabolism</keyword>
<dbReference type="NCBIfam" id="TIGR00217">
    <property type="entry name" value="malQ"/>
    <property type="match status" value="1"/>
</dbReference>
<dbReference type="PANTHER" id="PTHR32438:SF5">
    <property type="entry name" value="4-ALPHA-GLUCANOTRANSFERASE DPE1, CHLOROPLASTIC_AMYLOPLASTIC"/>
    <property type="match status" value="1"/>
</dbReference>
<dbReference type="Gene3D" id="3.20.20.80">
    <property type="entry name" value="Glycosidases"/>
    <property type="match status" value="1"/>
</dbReference>
<evidence type="ECO:0000313" key="12">
    <source>
        <dbReference type="Proteomes" id="UP001529275"/>
    </source>
</evidence>
<keyword evidence="5 10" id="KW-0328">Glycosyltransferase</keyword>
<dbReference type="NCBIfam" id="NF011080">
    <property type="entry name" value="PRK14508.1-3"/>
    <property type="match status" value="1"/>
</dbReference>
<evidence type="ECO:0000256" key="5">
    <source>
        <dbReference type="ARBA" id="ARBA00022676"/>
    </source>
</evidence>
<evidence type="ECO:0000256" key="9">
    <source>
        <dbReference type="ARBA" id="ARBA00031501"/>
    </source>
</evidence>
<dbReference type="EMBL" id="JAUDCK010000002">
    <property type="protein sequence ID" value="MDM8194933.1"/>
    <property type="molecule type" value="Genomic_DNA"/>
</dbReference>
<protein>
    <recommendedName>
        <fullName evidence="4 10">4-alpha-glucanotransferase</fullName>
        <ecNumber evidence="3 10">2.4.1.25</ecNumber>
    </recommendedName>
    <alternativeName>
        <fullName evidence="8 10">Amylomaltase</fullName>
    </alternativeName>
    <alternativeName>
        <fullName evidence="9 10">Disproportionating enzyme</fullName>
    </alternativeName>
</protein>
<evidence type="ECO:0000256" key="1">
    <source>
        <dbReference type="ARBA" id="ARBA00000439"/>
    </source>
</evidence>
<keyword evidence="12" id="KW-1185">Reference proteome</keyword>
<dbReference type="SUPFAM" id="SSF51445">
    <property type="entry name" value="(Trans)glycosidases"/>
    <property type="match status" value="1"/>
</dbReference>
<sequence length="480" mass="57227">MKKTGILFPISALPSVYGVGDFGQNAYQFIDKIAAAHLEIWQILPLNPLGYGHSPYQPLSSHAGDEIYLDIEAFIEAGLLYPDEVHIDNQQSLYVDYAKVRKQKQAYYRLAFSRFHGDQQYQEFVEKNKSWLYSYAIFRVFKSHHHERSWVEWPEEYKNYQHDQSFSLLPFTKDIDYQIFLQYFFFLEWQQLRDYAHQKNIEIIGDMPIYVGLDSADVWQNRECFLLEEDGTPSFVAGVPPDYFSKFGQRWGNPIYNWDYLKQHHYAFWVERMKASQQMYDRVRIDHFRGFDTYWKIPASEPTAVIGEWVEGPSYDLFDTLYSSIDHLSILAEDLGDLRDEVYQLRDYYHLKGMYVFQFHYAYDFDFSKVVVYSGTHDNDTLVGWLNTLDEDEYKKLEELLQDYSQKHMYQKILNYCLDLDAKEVIIPFWDLMGKDTSCRFNVPGKIGSPNWEYHLTDFQEFDVYLEQFSHMIKESKRGD</sequence>